<accession>A0A2S8F5M3</accession>
<sequence>MNIHISGVAEEVIQSIIDAGDAATPEEAVALLAQRAMSEREMLPATNDPQVIAAISVGIESGEAGPLTKEDWNSLHTKLDQYLAEKQGQRSAG</sequence>
<dbReference type="Proteomes" id="UP000240009">
    <property type="component" value="Unassembled WGS sequence"/>
</dbReference>
<dbReference type="RefSeq" id="WP_105356242.1">
    <property type="nucleotide sequence ID" value="NZ_PUIA01000057.1"/>
</dbReference>
<organism evidence="1 2">
    <name type="scientific">Blastopirellula marina</name>
    <dbReference type="NCBI Taxonomy" id="124"/>
    <lineage>
        <taxon>Bacteria</taxon>
        <taxon>Pseudomonadati</taxon>
        <taxon>Planctomycetota</taxon>
        <taxon>Planctomycetia</taxon>
        <taxon>Pirellulales</taxon>
        <taxon>Pirellulaceae</taxon>
        <taxon>Blastopirellula</taxon>
    </lineage>
</organism>
<protein>
    <recommendedName>
        <fullName evidence="3">Type II toxin-antitoxin system ParD family antitoxin</fullName>
    </recommendedName>
</protein>
<dbReference type="EMBL" id="PUIA01000057">
    <property type="protein sequence ID" value="PQO27465.1"/>
    <property type="molecule type" value="Genomic_DNA"/>
</dbReference>
<evidence type="ECO:0000313" key="2">
    <source>
        <dbReference type="Proteomes" id="UP000240009"/>
    </source>
</evidence>
<evidence type="ECO:0000313" key="1">
    <source>
        <dbReference type="EMBL" id="PQO27465.1"/>
    </source>
</evidence>
<gene>
    <name evidence="1" type="ORF">C5Y96_18185</name>
</gene>
<proteinExistence type="predicted"/>
<evidence type="ECO:0008006" key="3">
    <source>
        <dbReference type="Google" id="ProtNLM"/>
    </source>
</evidence>
<dbReference type="AlphaFoldDB" id="A0A2S8F5M3"/>
<reference evidence="1 2" key="1">
    <citation type="submission" date="2018-02" db="EMBL/GenBank/DDBJ databases">
        <title>Comparative genomes isolates from brazilian mangrove.</title>
        <authorList>
            <person name="Araujo J.E."/>
            <person name="Taketani R.G."/>
            <person name="Silva M.C.P."/>
            <person name="Loureco M.V."/>
            <person name="Andreote F.D."/>
        </authorList>
    </citation>
    <scope>NUCLEOTIDE SEQUENCE [LARGE SCALE GENOMIC DNA]</scope>
    <source>
        <strain evidence="1 2">HEX-2 MGV</strain>
    </source>
</reference>
<name>A0A2S8F5M3_9BACT</name>
<comment type="caution">
    <text evidence="1">The sequence shown here is derived from an EMBL/GenBank/DDBJ whole genome shotgun (WGS) entry which is preliminary data.</text>
</comment>